<organism evidence="13 14">
    <name type="scientific">Anoxynatronum buryatiense</name>
    <dbReference type="NCBI Taxonomy" id="489973"/>
    <lineage>
        <taxon>Bacteria</taxon>
        <taxon>Bacillati</taxon>
        <taxon>Bacillota</taxon>
        <taxon>Clostridia</taxon>
        <taxon>Eubacteriales</taxon>
        <taxon>Clostridiaceae</taxon>
        <taxon>Anoxynatronum</taxon>
    </lineage>
</organism>
<evidence type="ECO:0000256" key="4">
    <source>
        <dbReference type="ARBA" id="ARBA00022670"/>
    </source>
</evidence>
<dbReference type="Gene3D" id="2.30.42.10">
    <property type="match status" value="1"/>
</dbReference>
<evidence type="ECO:0000313" key="14">
    <source>
        <dbReference type="Proteomes" id="UP001158066"/>
    </source>
</evidence>
<dbReference type="GO" id="GO:0046872">
    <property type="term" value="F:metal ion binding"/>
    <property type="evidence" value="ECO:0007669"/>
    <property type="project" value="UniProtKB-KW"/>
</dbReference>
<feature type="transmembrane region" description="Helical" evidence="11">
    <location>
        <begin position="90"/>
        <end position="115"/>
    </location>
</feature>
<dbReference type="NCBIfam" id="TIGR00054">
    <property type="entry name" value="RIP metalloprotease RseP"/>
    <property type="match status" value="1"/>
</dbReference>
<dbReference type="InterPro" id="IPR041489">
    <property type="entry name" value="PDZ_6"/>
</dbReference>
<evidence type="ECO:0000256" key="5">
    <source>
        <dbReference type="ARBA" id="ARBA00022692"/>
    </source>
</evidence>
<accession>A0AA45WUE1</accession>
<dbReference type="CDD" id="cd23081">
    <property type="entry name" value="cpPDZ_EcRseP-like"/>
    <property type="match status" value="1"/>
</dbReference>
<dbReference type="CDD" id="cd06163">
    <property type="entry name" value="S2P-M50_PDZ_RseP-like"/>
    <property type="match status" value="1"/>
</dbReference>
<comment type="cofactor">
    <cofactor evidence="1 11">
        <name>Zn(2+)</name>
        <dbReference type="ChEBI" id="CHEBI:29105"/>
    </cofactor>
</comment>
<evidence type="ECO:0000256" key="11">
    <source>
        <dbReference type="RuleBase" id="RU362031"/>
    </source>
</evidence>
<evidence type="ECO:0000256" key="6">
    <source>
        <dbReference type="ARBA" id="ARBA00022801"/>
    </source>
</evidence>
<evidence type="ECO:0000256" key="10">
    <source>
        <dbReference type="ARBA" id="ARBA00023136"/>
    </source>
</evidence>
<sequence length="334" mass="36395">MMTTAVVAILVFGLLVFFHELGHFGVAKLVGIRVHEFAIGMGPKMIQHKHRGTVYALRIFPIGGFVRMEGEDESSSATDSFSQKTVKARISVIFAGPLMNFILGFMCFFLIFFSLGVPGTHIGDMIPDSPAQEAGLQPGDKVVEIDGEEINSWEELVGEIASSGGNPVEVLINRQGEILHFTVTPRFDEETGRLLIGIIPGSEKSLPAAFRSSFEQSKFIFSEIFSFLRQLIRGQADTADVAGPVGIISLVGQASRSGWMDVVGLAGLISINLGIMNLLPIPALDGSRIIFLLIEGLRGRPIDPEKEAMVHMIGITLLMLLMVVITYKDILTFF</sequence>
<dbReference type="GO" id="GO:0004222">
    <property type="term" value="F:metalloendopeptidase activity"/>
    <property type="evidence" value="ECO:0007669"/>
    <property type="project" value="InterPro"/>
</dbReference>
<keyword evidence="11" id="KW-0479">Metal-binding</keyword>
<dbReference type="PANTHER" id="PTHR42837">
    <property type="entry name" value="REGULATOR OF SIGMA-E PROTEASE RSEP"/>
    <property type="match status" value="1"/>
</dbReference>
<evidence type="ECO:0000256" key="7">
    <source>
        <dbReference type="ARBA" id="ARBA00022833"/>
    </source>
</evidence>
<dbReference type="RefSeq" id="WP_283408430.1">
    <property type="nucleotide sequence ID" value="NZ_FXUF01000003.1"/>
</dbReference>
<feature type="domain" description="PDZ" evidence="12">
    <location>
        <begin position="119"/>
        <end position="152"/>
    </location>
</feature>
<protein>
    <recommendedName>
        <fullName evidence="11">Zinc metalloprotease</fullName>
        <ecNumber evidence="11">3.4.24.-</ecNumber>
    </recommendedName>
</protein>
<feature type="transmembrane region" description="Helical" evidence="11">
    <location>
        <begin position="262"/>
        <end position="283"/>
    </location>
</feature>
<evidence type="ECO:0000256" key="8">
    <source>
        <dbReference type="ARBA" id="ARBA00022989"/>
    </source>
</evidence>
<dbReference type="EMBL" id="FXUF01000003">
    <property type="protein sequence ID" value="SMP47496.1"/>
    <property type="molecule type" value="Genomic_DNA"/>
</dbReference>
<dbReference type="SUPFAM" id="SSF50156">
    <property type="entry name" value="PDZ domain-like"/>
    <property type="match status" value="1"/>
</dbReference>
<dbReference type="GO" id="GO:0016020">
    <property type="term" value="C:membrane"/>
    <property type="evidence" value="ECO:0007669"/>
    <property type="project" value="UniProtKB-SubCell"/>
</dbReference>
<name>A0AA45WUE1_9CLOT</name>
<dbReference type="Pfam" id="PF02163">
    <property type="entry name" value="Peptidase_M50"/>
    <property type="match status" value="1"/>
</dbReference>
<keyword evidence="5 11" id="KW-0812">Transmembrane</keyword>
<comment type="caution">
    <text evidence="13">The sequence shown here is derived from an EMBL/GenBank/DDBJ whole genome shotgun (WGS) entry which is preliminary data.</text>
</comment>
<evidence type="ECO:0000313" key="13">
    <source>
        <dbReference type="EMBL" id="SMP47496.1"/>
    </source>
</evidence>
<dbReference type="GO" id="GO:0006508">
    <property type="term" value="P:proteolysis"/>
    <property type="evidence" value="ECO:0007669"/>
    <property type="project" value="UniProtKB-KW"/>
</dbReference>
<dbReference type="SMART" id="SM00228">
    <property type="entry name" value="PDZ"/>
    <property type="match status" value="1"/>
</dbReference>
<evidence type="ECO:0000256" key="2">
    <source>
        <dbReference type="ARBA" id="ARBA00004141"/>
    </source>
</evidence>
<dbReference type="Pfam" id="PF17820">
    <property type="entry name" value="PDZ_6"/>
    <property type="match status" value="1"/>
</dbReference>
<keyword evidence="6 11" id="KW-0378">Hydrolase</keyword>
<comment type="subcellular location">
    <subcellularLocation>
        <location evidence="2">Membrane</location>
        <topology evidence="2">Multi-pass membrane protein</topology>
    </subcellularLocation>
</comment>
<keyword evidence="7 11" id="KW-0862">Zinc</keyword>
<dbReference type="PROSITE" id="PS50106">
    <property type="entry name" value="PDZ"/>
    <property type="match status" value="1"/>
</dbReference>
<keyword evidence="4 13" id="KW-0645">Protease</keyword>
<keyword evidence="10 11" id="KW-0472">Membrane</keyword>
<dbReference type="InterPro" id="IPR036034">
    <property type="entry name" value="PDZ_sf"/>
</dbReference>
<keyword evidence="8 11" id="KW-1133">Transmembrane helix</keyword>
<evidence type="ECO:0000256" key="1">
    <source>
        <dbReference type="ARBA" id="ARBA00001947"/>
    </source>
</evidence>
<dbReference type="InterPro" id="IPR001478">
    <property type="entry name" value="PDZ"/>
</dbReference>
<dbReference type="EC" id="3.4.24.-" evidence="11"/>
<dbReference type="Proteomes" id="UP001158066">
    <property type="component" value="Unassembled WGS sequence"/>
</dbReference>
<dbReference type="InterPro" id="IPR004387">
    <property type="entry name" value="Pept_M50_Zn"/>
</dbReference>
<evidence type="ECO:0000256" key="9">
    <source>
        <dbReference type="ARBA" id="ARBA00023049"/>
    </source>
</evidence>
<reference evidence="13" key="1">
    <citation type="submission" date="2017-05" db="EMBL/GenBank/DDBJ databases">
        <authorList>
            <person name="Varghese N."/>
            <person name="Submissions S."/>
        </authorList>
    </citation>
    <scope>NUCLEOTIDE SEQUENCE</scope>
    <source>
        <strain evidence="13">Su22</strain>
    </source>
</reference>
<keyword evidence="14" id="KW-1185">Reference proteome</keyword>
<comment type="similarity">
    <text evidence="3 11">Belongs to the peptidase M50B family.</text>
</comment>
<feature type="transmembrane region" description="Helical" evidence="11">
    <location>
        <begin position="308"/>
        <end position="327"/>
    </location>
</feature>
<evidence type="ECO:0000259" key="12">
    <source>
        <dbReference type="PROSITE" id="PS50106"/>
    </source>
</evidence>
<evidence type="ECO:0000256" key="3">
    <source>
        <dbReference type="ARBA" id="ARBA00007931"/>
    </source>
</evidence>
<dbReference type="PANTHER" id="PTHR42837:SF2">
    <property type="entry name" value="MEMBRANE METALLOPROTEASE ARASP2, CHLOROPLASTIC-RELATED"/>
    <property type="match status" value="1"/>
</dbReference>
<gene>
    <name evidence="13" type="ORF">SAMN06296020_103155</name>
</gene>
<proteinExistence type="inferred from homology"/>
<keyword evidence="9 11" id="KW-0482">Metalloprotease</keyword>
<dbReference type="AlphaFoldDB" id="A0AA45WUE1"/>
<dbReference type="InterPro" id="IPR008915">
    <property type="entry name" value="Peptidase_M50"/>
</dbReference>